<evidence type="ECO:0000256" key="1">
    <source>
        <dbReference type="SAM" id="Phobius"/>
    </source>
</evidence>
<feature type="transmembrane region" description="Helical" evidence="1">
    <location>
        <begin position="7"/>
        <end position="25"/>
    </location>
</feature>
<proteinExistence type="predicted"/>
<evidence type="ECO:0008006" key="4">
    <source>
        <dbReference type="Google" id="ProtNLM"/>
    </source>
</evidence>
<dbReference type="Proteomes" id="UP000219356">
    <property type="component" value="Unassembled WGS sequence"/>
</dbReference>
<evidence type="ECO:0000313" key="2">
    <source>
        <dbReference type="EMBL" id="SNZ14648.1"/>
    </source>
</evidence>
<keyword evidence="1" id="KW-0472">Membrane</keyword>
<keyword evidence="3" id="KW-1185">Reference proteome</keyword>
<sequence>MLTRKAMVCLFTFIIIILIGKALFHNDSFNLIIPILLLCIIIGGFFSIIIEIICKRINKFVAFLSVFFHLLAAFLIELVIVINSFLDIFIVFVLPLTLIFVLIDELLKYFGYKIR</sequence>
<accession>A0A285NZM4</accession>
<keyword evidence="1" id="KW-1133">Transmembrane helix</keyword>
<reference evidence="3" key="1">
    <citation type="submission" date="2017-09" db="EMBL/GenBank/DDBJ databases">
        <authorList>
            <person name="Varghese N."/>
            <person name="Submissions S."/>
        </authorList>
    </citation>
    <scope>NUCLEOTIDE SEQUENCE [LARGE SCALE GENOMIC DNA]</scope>
    <source>
        <strain evidence="3">CGMCC 1.8913</strain>
    </source>
</reference>
<organism evidence="2 3">
    <name type="scientific">Terribacillus aidingensis</name>
    <dbReference type="NCBI Taxonomy" id="586416"/>
    <lineage>
        <taxon>Bacteria</taxon>
        <taxon>Bacillati</taxon>
        <taxon>Bacillota</taxon>
        <taxon>Bacilli</taxon>
        <taxon>Bacillales</taxon>
        <taxon>Bacillaceae</taxon>
        <taxon>Terribacillus</taxon>
    </lineage>
</organism>
<protein>
    <recommendedName>
        <fullName evidence="4">Regulatory protein YrvL</fullName>
    </recommendedName>
</protein>
<gene>
    <name evidence="2" type="ORF">SAMN05421503_2527</name>
</gene>
<feature type="transmembrane region" description="Helical" evidence="1">
    <location>
        <begin position="31"/>
        <end position="53"/>
    </location>
</feature>
<dbReference type="AlphaFoldDB" id="A0A285NZM4"/>
<evidence type="ECO:0000313" key="3">
    <source>
        <dbReference type="Proteomes" id="UP000219356"/>
    </source>
</evidence>
<dbReference type="EMBL" id="OBEK01000003">
    <property type="protein sequence ID" value="SNZ14648.1"/>
    <property type="molecule type" value="Genomic_DNA"/>
</dbReference>
<feature type="transmembrane region" description="Helical" evidence="1">
    <location>
        <begin position="88"/>
        <end position="107"/>
    </location>
</feature>
<name>A0A285NZM4_9BACI</name>
<feature type="transmembrane region" description="Helical" evidence="1">
    <location>
        <begin position="60"/>
        <end position="82"/>
    </location>
</feature>
<keyword evidence="1" id="KW-0812">Transmembrane</keyword>